<reference evidence="2 3" key="1">
    <citation type="submission" date="2019-07" db="EMBL/GenBank/DDBJ databases">
        <title>Whole genome shotgun sequence of Cellulomonas xylanilytica NBRC 101102.</title>
        <authorList>
            <person name="Hosoyama A."/>
            <person name="Uohara A."/>
            <person name="Ohji S."/>
            <person name="Ichikawa N."/>
        </authorList>
    </citation>
    <scope>NUCLEOTIDE SEQUENCE [LARGE SCALE GENOMIC DNA]</scope>
    <source>
        <strain evidence="2 3">NBRC 101102</strain>
    </source>
</reference>
<dbReference type="Gene3D" id="3.30.200.20">
    <property type="entry name" value="Phosphorylase Kinase, domain 1"/>
    <property type="match status" value="1"/>
</dbReference>
<dbReference type="RefSeq" id="WP_246125349.1">
    <property type="nucleotide sequence ID" value="NZ_BJUB01000008.1"/>
</dbReference>
<dbReference type="InterPro" id="IPR052898">
    <property type="entry name" value="ACAD10-like"/>
</dbReference>
<proteinExistence type="predicted"/>
<dbReference type="PANTHER" id="PTHR47829">
    <property type="entry name" value="HYDROLASE, PUTATIVE (AFU_ORTHOLOGUE AFUA_1G12880)-RELATED"/>
    <property type="match status" value="1"/>
</dbReference>
<dbReference type="InterPro" id="IPR000719">
    <property type="entry name" value="Prot_kinase_dom"/>
</dbReference>
<organism evidence="2 3">
    <name type="scientific">Cellulomonas xylanilytica</name>
    <dbReference type="NCBI Taxonomy" id="233583"/>
    <lineage>
        <taxon>Bacteria</taxon>
        <taxon>Bacillati</taxon>
        <taxon>Actinomycetota</taxon>
        <taxon>Actinomycetes</taxon>
        <taxon>Micrococcales</taxon>
        <taxon>Cellulomonadaceae</taxon>
        <taxon>Cellulomonas</taxon>
    </lineage>
</organism>
<gene>
    <name evidence="2" type="ORF">CXY01_27640</name>
</gene>
<dbReference type="EMBL" id="BJUB01000008">
    <property type="protein sequence ID" value="GEK22244.1"/>
    <property type="molecule type" value="Genomic_DNA"/>
</dbReference>
<dbReference type="GO" id="GO:0004672">
    <property type="term" value="F:protein kinase activity"/>
    <property type="evidence" value="ECO:0007669"/>
    <property type="project" value="InterPro"/>
</dbReference>
<dbReference type="InterPro" id="IPR041726">
    <property type="entry name" value="ACAD10_11_N"/>
</dbReference>
<accession>A0A510V5U7</accession>
<dbReference type="InterPro" id="IPR002575">
    <property type="entry name" value="Aminoglycoside_PTrfase"/>
</dbReference>
<name>A0A510V5U7_9CELL</name>
<comment type="caution">
    <text evidence="2">The sequence shown here is derived from an EMBL/GenBank/DDBJ whole genome shotgun (WGS) entry which is preliminary data.</text>
</comment>
<feature type="domain" description="Protein kinase" evidence="1">
    <location>
        <begin position="22"/>
        <end position="352"/>
    </location>
</feature>
<dbReference type="PROSITE" id="PS50011">
    <property type="entry name" value="PROTEIN_KINASE_DOM"/>
    <property type="match status" value="1"/>
</dbReference>
<protein>
    <submittedName>
        <fullName evidence="2">Acyl-CoA dehydrogenase</fullName>
    </submittedName>
</protein>
<dbReference type="Pfam" id="PF01636">
    <property type="entry name" value="APH"/>
    <property type="match status" value="1"/>
</dbReference>
<dbReference type="AlphaFoldDB" id="A0A510V5U7"/>
<evidence type="ECO:0000259" key="1">
    <source>
        <dbReference type="PROSITE" id="PS50011"/>
    </source>
</evidence>
<dbReference type="Proteomes" id="UP000321118">
    <property type="component" value="Unassembled WGS sequence"/>
</dbReference>
<keyword evidence="3" id="KW-1185">Reference proteome</keyword>
<dbReference type="InterPro" id="IPR011009">
    <property type="entry name" value="Kinase-like_dom_sf"/>
</dbReference>
<dbReference type="PANTHER" id="PTHR47829:SF1">
    <property type="entry name" value="HAD FAMILY PHOSPHATASE"/>
    <property type="match status" value="1"/>
</dbReference>
<dbReference type="CDD" id="cd05154">
    <property type="entry name" value="ACAD10_11_N-like"/>
    <property type="match status" value="1"/>
</dbReference>
<dbReference type="SUPFAM" id="SSF56112">
    <property type="entry name" value="Protein kinase-like (PK-like)"/>
    <property type="match status" value="1"/>
</dbReference>
<evidence type="ECO:0000313" key="3">
    <source>
        <dbReference type="Proteomes" id="UP000321118"/>
    </source>
</evidence>
<dbReference type="Gene3D" id="3.90.1200.10">
    <property type="match status" value="1"/>
</dbReference>
<dbReference type="GO" id="GO:0005524">
    <property type="term" value="F:ATP binding"/>
    <property type="evidence" value="ECO:0007669"/>
    <property type="project" value="InterPro"/>
</dbReference>
<evidence type="ECO:0000313" key="2">
    <source>
        <dbReference type="EMBL" id="GEK22244.1"/>
    </source>
</evidence>
<sequence>MTRRMPDPPGLDVAQLEAYLRREHPTVVGDGTLSARVIAGGRSNLTYRVDGGVRPLVVRRPPLGHVQTTAHDMAREHRVISALQGSRVPVPPTVALVDDPSAGTGTVFYVMDLVEGTVLAHPSQNTTYTADDLRTVSLELATLLAELHAIEPADVGLADLGRSDGYLDRQLRRWRTQLDGSRSRPVPSLDDLQGRLAERVPTTRRSSIVHGDYRLDNVLVSDGPRIAAILDWEMATLGDSAVDLGMLGLYWHIRDIPQVAAGGSVAPSAVDPAAGYPEFDELVDAYSARLGSSVPELGWYRAFAAYKLAVILEGIHFRFLGGDTVGDGFDRIGALVAPLADEGLAQLAGAVR</sequence>